<evidence type="ECO:0000256" key="5">
    <source>
        <dbReference type="ARBA" id="ARBA00023284"/>
    </source>
</evidence>
<dbReference type="Pfam" id="PF00085">
    <property type="entry name" value="Thioredoxin"/>
    <property type="match status" value="1"/>
</dbReference>
<dbReference type="PIRSF" id="PIRSF000077">
    <property type="entry name" value="Thioredoxin"/>
    <property type="match status" value="1"/>
</dbReference>
<evidence type="ECO:0000256" key="7">
    <source>
        <dbReference type="PIRNR" id="PIRNR000077"/>
    </source>
</evidence>
<keyword evidence="3" id="KW-0249">Electron transport</keyword>
<comment type="caution">
    <text evidence="9">The sequence shown here is derived from an EMBL/GenBank/DDBJ whole genome shotgun (WGS) entry which is preliminary data.</text>
</comment>
<dbReference type="EMBL" id="JAHESD010000127">
    <property type="protein sequence ID" value="MBT1706502.1"/>
    <property type="molecule type" value="Genomic_DNA"/>
</dbReference>
<dbReference type="InterPro" id="IPR005746">
    <property type="entry name" value="Thioredoxin"/>
</dbReference>
<dbReference type="InterPro" id="IPR017937">
    <property type="entry name" value="Thioredoxin_CS"/>
</dbReference>
<proteinExistence type="inferred from homology"/>
<accession>A0ABS5VYM0</accession>
<dbReference type="Proteomes" id="UP000772618">
    <property type="component" value="Unassembled WGS sequence"/>
</dbReference>
<keyword evidence="2" id="KW-0813">Transport</keyword>
<keyword evidence="10" id="KW-1185">Reference proteome</keyword>
<dbReference type="SUPFAM" id="SSF52833">
    <property type="entry name" value="Thioredoxin-like"/>
    <property type="match status" value="1"/>
</dbReference>
<dbReference type="PROSITE" id="PS51352">
    <property type="entry name" value="THIOREDOXIN_2"/>
    <property type="match status" value="1"/>
</dbReference>
<dbReference type="NCBIfam" id="TIGR01068">
    <property type="entry name" value="thioredoxin"/>
    <property type="match status" value="1"/>
</dbReference>
<comment type="similarity">
    <text evidence="1 7">Belongs to the thioredoxin family.</text>
</comment>
<dbReference type="RefSeq" id="WP_254157891.1">
    <property type="nucleotide sequence ID" value="NZ_JAHESD010000127.1"/>
</dbReference>
<evidence type="ECO:0000256" key="3">
    <source>
        <dbReference type="ARBA" id="ARBA00022982"/>
    </source>
</evidence>
<evidence type="ECO:0000313" key="9">
    <source>
        <dbReference type="EMBL" id="MBT1706502.1"/>
    </source>
</evidence>
<dbReference type="CDD" id="cd02947">
    <property type="entry name" value="TRX_family"/>
    <property type="match status" value="1"/>
</dbReference>
<keyword evidence="5" id="KW-0676">Redox-active center</keyword>
<dbReference type="PROSITE" id="PS00194">
    <property type="entry name" value="THIOREDOXIN_1"/>
    <property type="match status" value="1"/>
</dbReference>
<evidence type="ECO:0000256" key="2">
    <source>
        <dbReference type="ARBA" id="ARBA00022448"/>
    </source>
</evidence>
<sequence>MAKASFSDLIRDKKPTLVDFYAEWCGPCKMMKPILDELKSSVGSRARIIKIDVDKNPLITAAYKIQGVPTLALFKGGELKWRQAGVIQVAELKRIIEQHEH</sequence>
<evidence type="ECO:0000259" key="8">
    <source>
        <dbReference type="PROSITE" id="PS51352"/>
    </source>
</evidence>
<dbReference type="PRINTS" id="PR00421">
    <property type="entry name" value="THIOREDOXIN"/>
</dbReference>
<dbReference type="InterPro" id="IPR036249">
    <property type="entry name" value="Thioredoxin-like_sf"/>
</dbReference>
<protein>
    <recommendedName>
        <fullName evidence="6 7">Thioredoxin</fullName>
    </recommendedName>
</protein>
<dbReference type="Gene3D" id="3.40.30.10">
    <property type="entry name" value="Glutaredoxin"/>
    <property type="match status" value="1"/>
</dbReference>
<gene>
    <name evidence="9" type="primary">trxA</name>
    <name evidence="9" type="ORF">KK060_24730</name>
</gene>
<keyword evidence="4" id="KW-1015">Disulfide bond</keyword>
<evidence type="ECO:0000256" key="4">
    <source>
        <dbReference type="ARBA" id="ARBA00023157"/>
    </source>
</evidence>
<evidence type="ECO:0000313" key="10">
    <source>
        <dbReference type="Proteomes" id="UP000772618"/>
    </source>
</evidence>
<organism evidence="9 10">
    <name type="scientific">Chryseosolibacter indicus</name>
    <dbReference type="NCBI Taxonomy" id="2782351"/>
    <lineage>
        <taxon>Bacteria</taxon>
        <taxon>Pseudomonadati</taxon>
        <taxon>Bacteroidota</taxon>
        <taxon>Cytophagia</taxon>
        <taxon>Cytophagales</taxon>
        <taxon>Chryseotaleaceae</taxon>
        <taxon>Chryseosolibacter</taxon>
    </lineage>
</organism>
<reference evidence="9 10" key="1">
    <citation type="submission" date="2021-05" db="EMBL/GenBank/DDBJ databases">
        <title>A Polyphasic approach of four new species of the genus Ohtaekwangia: Ohtaekwangia histidinii sp. nov., Ohtaekwangia cretensis sp. nov., Ohtaekwangia indiensis sp. nov., Ohtaekwangia reichenbachii sp. nov. from diverse environment.</title>
        <authorList>
            <person name="Octaviana S."/>
        </authorList>
    </citation>
    <scope>NUCLEOTIDE SEQUENCE [LARGE SCALE GENOMIC DNA]</scope>
    <source>
        <strain evidence="9 10">PWU20</strain>
    </source>
</reference>
<name>A0ABS5VYM0_9BACT</name>
<feature type="domain" description="Thioredoxin" evidence="8">
    <location>
        <begin position="1"/>
        <end position="101"/>
    </location>
</feature>
<dbReference type="InterPro" id="IPR013766">
    <property type="entry name" value="Thioredoxin_domain"/>
</dbReference>
<evidence type="ECO:0000256" key="1">
    <source>
        <dbReference type="ARBA" id="ARBA00008987"/>
    </source>
</evidence>
<dbReference type="PANTHER" id="PTHR45663">
    <property type="entry name" value="GEO12009P1"/>
    <property type="match status" value="1"/>
</dbReference>
<evidence type="ECO:0000256" key="6">
    <source>
        <dbReference type="NCBIfam" id="TIGR01068"/>
    </source>
</evidence>
<dbReference type="PANTHER" id="PTHR45663:SF11">
    <property type="entry name" value="GEO12009P1"/>
    <property type="match status" value="1"/>
</dbReference>